<evidence type="ECO:0000256" key="6">
    <source>
        <dbReference type="ARBA" id="ARBA00023170"/>
    </source>
</evidence>
<keyword evidence="2" id="KW-1003">Cell membrane</keyword>
<keyword evidence="4 8" id="KW-1133">Transmembrane helix</keyword>
<evidence type="ECO:0000256" key="2">
    <source>
        <dbReference type="ARBA" id="ARBA00022475"/>
    </source>
</evidence>
<proteinExistence type="predicted"/>
<keyword evidence="9" id="KW-0732">Signal</keyword>
<feature type="signal peptide" evidence="9">
    <location>
        <begin position="1"/>
        <end position="16"/>
    </location>
</feature>
<feature type="chain" id="PRO_5040264242" evidence="9">
    <location>
        <begin position="17"/>
        <end position="1146"/>
    </location>
</feature>
<evidence type="ECO:0000313" key="10">
    <source>
        <dbReference type="EMBL" id="CAH0553511.1"/>
    </source>
</evidence>
<dbReference type="PANTHER" id="PTHR42643:SF30">
    <property type="entry name" value="IONOTROPIC RECEPTOR 40A-RELATED"/>
    <property type="match status" value="1"/>
</dbReference>
<organism evidence="10 11">
    <name type="scientific">Brassicogethes aeneus</name>
    <name type="common">Rape pollen beetle</name>
    <name type="synonym">Meligethes aeneus</name>
    <dbReference type="NCBI Taxonomy" id="1431903"/>
    <lineage>
        <taxon>Eukaryota</taxon>
        <taxon>Metazoa</taxon>
        <taxon>Ecdysozoa</taxon>
        <taxon>Arthropoda</taxon>
        <taxon>Hexapoda</taxon>
        <taxon>Insecta</taxon>
        <taxon>Pterygota</taxon>
        <taxon>Neoptera</taxon>
        <taxon>Endopterygota</taxon>
        <taxon>Coleoptera</taxon>
        <taxon>Polyphaga</taxon>
        <taxon>Cucujiformia</taxon>
        <taxon>Nitidulidae</taxon>
        <taxon>Meligethinae</taxon>
        <taxon>Brassicogethes</taxon>
    </lineage>
</organism>
<gene>
    <name evidence="10" type="ORF">MELIAE_LOCUS5484</name>
</gene>
<accession>A0A9P0FHE2</accession>
<sequence>MGSFFMLLIFLPLSFSFTSPTWDLTECIGTLLKTFIIEIHQAIVKPISVILDEDNFVANHVLPILHDEFTWPIYVTDLNKTKEFRKRTRCSLNYVLAIKSVENLVGIVKGLKDGDEYWNHHVKLLIVVMSDENWRIMEKIADVIRWEDVNAVIITQDVIWVIKGTYCVLNGCQWNEWDTIVSNCPKNVRVVQNKVRKMYRALYMPNEPCNINVTNNSIGKYDYFIHNGVLYSILTVIADLVRIKLHLFKTKHTYGNVYSNGTCTGVFKEFENKNFDLLLACLAFSNDRTAKFYNTYPLLNLKFVWFVPHGLVSTNLKSLGQMVDPEILCLLVASLGLVGMAIRVTGVFLRHPFNAQTVAFTIYSAAIGAPVHIPRLNALRLLLSFVVVLNIFTNVAFLTALTSNLSNLKYAEKIDSELKIIKYNLQPYAYATLKNYFDNTVLKGRVEGCYNSKQCMKDVAYKKNTALAYATTNNNYIINNYTDNGYPLLHIIKDEIGTIPLSLYMRRGFHFYTHVNKYLFLLNDCGFLAKFFKDNDEKDLENSDIVPYAYETQLVFFENFPIKEKIKVCYDSKSCMKNVAYSKKVGFALSTLDENYVSSQYKSKNGDPLVYCIREYLLLCPITAYMRYGFPYYKKFSETTLKLFDGGFIMKFLNDVHKKEVKETEKTAKFIKLTETEKQSLKELMSIEDELNSNMEWSVYKQCFRNSYKDLTELEAFELKFRDENIITVAILNPSFNKQILNFESSLDVQMIQTFDSLNSFQQLVVKCSAVLKDHFPRNMLKFIVNSGSLRQIGLAIKTLFEKKVFCCAYGDFLMGNDMHFKGRLIDPNSVTSNKCECTGLIIEDSILFEGGIIGIHTVRRLQKRDKLIRTFENNIFSQCQCHLILISVYAELIDHCKGADNLEKLMESSLKYAKLSIEIRNLPEAKLHLDHAMELLVGMGKWKKALLAANWALKKAVSSSMSYVSLCKAYGNLITINSFIGKKSFSAALETYALRMIHFKRFIVLPEEVKATGQLYLAIFKGRMFRSELIKALSIGFVTSNLANSKYSNNVLMEFFPMFIIVIIFRKLLNEAVSVLQELEFYSTEQRDIRGKLKFYNCCLVMQLETCYTIVSMRRVEEFFKTEGFVINTEEPDSEVRISVVMWLW</sequence>
<evidence type="ECO:0000256" key="7">
    <source>
        <dbReference type="ARBA" id="ARBA00023180"/>
    </source>
</evidence>
<reference evidence="10" key="1">
    <citation type="submission" date="2021-12" db="EMBL/GenBank/DDBJ databases">
        <authorList>
            <person name="King R."/>
        </authorList>
    </citation>
    <scope>NUCLEOTIDE SEQUENCE</scope>
</reference>
<dbReference type="GO" id="GO:0005886">
    <property type="term" value="C:plasma membrane"/>
    <property type="evidence" value="ECO:0007669"/>
    <property type="project" value="UniProtKB-SubCell"/>
</dbReference>
<dbReference type="Proteomes" id="UP001154078">
    <property type="component" value="Chromosome 3"/>
</dbReference>
<keyword evidence="5 8" id="KW-0472">Membrane</keyword>
<keyword evidence="7" id="KW-0325">Glycoprotein</keyword>
<feature type="transmembrane region" description="Helical" evidence="8">
    <location>
        <begin position="327"/>
        <end position="349"/>
    </location>
</feature>
<protein>
    <submittedName>
        <fullName evidence="10">Uncharacterized protein</fullName>
    </submittedName>
</protein>
<dbReference type="OrthoDB" id="194468at2759"/>
<dbReference type="InterPro" id="IPR052192">
    <property type="entry name" value="Insect_Ionotropic_Sensory_Rcpt"/>
</dbReference>
<keyword evidence="3 8" id="KW-0812">Transmembrane</keyword>
<evidence type="ECO:0000313" key="11">
    <source>
        <dbReference type="Proteomes" id="UP001154078"/>
    </source>
</evidence>
<keyword evidence="6" id="KW-0675">Receptor</keyword>
<evidence type="ECO:0000256" key="3">
    <source>
        <dbReference type="ARBA" id="ARBA00022692"/>
    </source>
</evidence>
<evidence type="ECO:0000256" key="8">
    <source>
        <dbReference type="SAM" id="Phobius"/>
    </source>
</evidence>
<dbReference type="PANTHER" id="PTHR42643">
    <property type="entry name" value="IONOTROPIC RECEPTOR 20A-RELATED"/>
    <property type="match status" value="1"/>
</dbReference>
<evidence type="ECO:0000256" key="9">
    <source>
        <dbReference type="SAM" id="SignalP"/>
    </source>
</evidence>
<feature type="transmembrane region" description="Helical" evidence="8">
    <location>
        <begin position="381"/>
        <end position="401"/>
    </location>
</feature>
<dbReference type="AlphaFoldDB" id="A0A9P0FHE2"/>
<dbReference type="SUPFAM" id="SSF53850">
    <property type="entry name" value="Periplasmic binding protein-like II"/>
    <property type="match status" value="1"/>
</dbReference>
<name>A0A9P0FHE2_BRAAE</name>
<evidence type="ECO:0000256" key="5">
    <source>
        <dbReference type="ARBA" id="ARBA00023136"/>
    </source>
</evidence>
<evidence type="ECO:0000256" key="4">
    <source>
        <dbReference type="ARBA" id="ARBA00022989"/>
    </source>
</evidence>
<keyword evidence="11" id="KW-1185">Reference proteome</keyword>
<comment type="subcellular location">
    <subcellularLocation>
        <location evidence="1">Cell membrane</location>
        <topology evidence="1">Multi-pass membrane protein</topology>
    </subcellularLocation>
</comment>
<dbReference type="EMBL" id="OV121134">
    <property type="protein sequence ID" value="CAH0553511.1"/>
    <property type="molecule type" value="Genomic_DNA"/>
</dbReference>
<evidence type="ECO:0000256" key="1">
    <source>
        <dbReference type="ARBA" id="ARBA00004651"/>
    </source>
</evidence>